<reference evidence="1" key="1">
    <citation type="submission" date="2014-09" db="EMBL/GenBank/DDBJ databases">
        <authorList>
            <person name="Magalhaes I.L.F."/>
            <person name="Oliveira U."/>
            <person name="Santos F.R."/>
            <person name="Vidigal T.H.D.A."/>
            <person name="Brescovit A.D."/>
            <person name="Santos A.J."/>
        </authorList>
    </citation>
    <scope>NUCLEOTIDE SEQUENCE</scope>
    <source>
        <tissue evidence="1">Shoot tissue taken approximately 20 cm above the soil surface</tissue>
    </source>
</reference>
<sequence>MVLTNWGATILAVRLPDKNGQCLTCSIDLSSSSIPILGSDRWCSVSMAAGHIDDVVLGYKDIGSYVVSS</sequence>
<evidence type="ECO:0000313" key="1">
    <source>
        <dbReference type="EMBL" id="JAD42868.1"/>
    </source>
</evidence>
<name>A0A0A8ZYR3_ARUDO</name>
<reference evidence="1" key="2">
    <citation type="journal article" date="2015" name="Data Brief">
        <title>Shoot transcriptome of the giant reed, Arundo donax.</title>
        <authorList>
            <person name="Barrero R.A."/>
            <person name="Guerrero F.D."/>
            <person name="Moolhuijzen P."/>
            <person name="Goolsby J.A."/>
            <person name="Tidwell J."/>
            <person name="Bellgard S.E."/>
            <person name="Bellgard M.I."/>
        </authorList>
    </citation>
    <scope>NUCLEOTIDE SEQUENCE</scope>
    <source>
        <tissue evidence="1">Shoot tissue taken approximately 20 cm above the soil surface</tissue>
    </source>
</reference>
<dbReference type="EMBL" id="GBRH01255027">
    <property type="protein sequence ID" value="JAD42868.1"/>
    <property type="molecule type" value="Transcribed_RNA"/>
</dbReference>
<dbReference type="AlphaFoldDB" id="A0A0A8ZYR3"/>
<proteinExistence type="predicted"/>
<organism evidence="1">
    <name type="scientific">Arundo donax</name>
    <name type="common">Giant reed</name>
    <name type="synonym">Donax arundinaceus</name>
    <dbReference type="NCBI Taxonomy" id="35708"/>
    <lineage>
        <taxon>Eukaryota</taxon>
        <taxon>Viridiplantae</taxon>
        <taxon>Streptophyta</taxon>
        <taxon>Embryophyta</taxon>
        <taxon>Tracheophyta</taxon>
        <taxon>Spermatophyta</taxon>
        <taxon>Magnoliopsida</taxon>
        <taxon>Liliopsida</taxon>
        <taxon>Poales</taxon>
        <taxon>Poaceae</taxon>
        <taxon>PACMAD clade</taxon>
        <taxon>Arundinoideae</taxon>
        <taxon>Arundineae</taxon>
        <taxon>Arundo</taxon>
    </lineage>
</organism>
<protein>
    <submittedName>
        <fullName evidence="1">Uncharacterized protein</fullName>
    </submittedName>
</protein>
<accession>A0A0A8ZYR3</accession>